<proteinExistence type="predicted"/>
<organism evidence="3 4">
    <name type="scientific">Microdochium bolleyi</name>
    <dbReference type="NCBI Taxonomy" id="196109"/>
    <lineage>
        <taxon>Eukaryota</taxon>
        <taxon>Fungi</taxon>
        <taxon>Dikarya</taxon>
        <taxon>Ascomycota</taxon>
        <taxon>Pezizomycotina</taxon>
        <taxon>Sordariomycetes</taxon>
        <taxon>Xylariomycetidae</taxon>
        <taxon>Xylariales</taxon>
        <taxon>Microdochiaceae</taxon>
        <taxon>Microdochium</taxon>
    </lineage>
</organism>
<dbReference type="Pfam" id="PF26641">
    <property type="entry name" value="DUF8213"/>
    <property type="match status" value="1"/>
</dbReference>
<reference evidence="4" key="1">
    <citation type="submission" date="2016-02" db="EMBL/GenBank/DDBJ databases">
        <title>Draft genome sequence of Microdochium bolleyi, a fungal endophyte of beachgrass.</title>
        <authorList>
            <consortium name="DOE Joint Genome Institute"/>
            <person name="David A.S."/>
            <person name="May G."/>
            <person name="Haridas S."/>
            <person name="Lim J."/>
            <person name="Wang M."/>
            <person name="Labutti K."/>
            <person name="Lipzen A."/>
            <person name="Barry K."/>
            <person name="Grigoriev I.V."/>
        </authorList>
    </citation>
    <scope>NUCLEOTIDE SEQUENCE [LARGE SCALE GENOMIC DNA]</scope>
    <source>
        <strain evidence="4">J235TASD1</strain>
    </source>
</reference>
<feature type="domain" description="DUF8213" evidence="2">
    <location>
        <begin position="34"/>
        <end position="155"/>
    </location>
</feature>
<dbReference type="AlphaFoldDB" id="A0A136IVU3"/>
<dbReference type="InParanoid" id="A0A136IVU3"/>
<evidence type="ECO:0000256" key="1">
    <source>
        <dbReference type="SAM" id="SignalP"/>
    </source>
</evidence>
<dbReference type="Proteomes" id="UP000070501">
    <property type="component" value="Unassembled WGS sequence"/>
</dbReference>
<evidence type="ECO:0000259" key="2">
    <source>
        <dbReference type="Pfam" id="PF26641"/>
    </source>
</evidence>
<evidence type="ECO:0000313" key="3">
    <source>
        <dbReference type="EMBL" id="KXJ89021.1"/>
    </source>
</evidence>
<keyword evidence="4" id="KW-1185">Reference proteome</keyword>
<sequence>MQILTVLTALFATSAFGAAISSPSSSSNNILDKRAITCLTPGQTATARWTNAAGKSCSYTGVVGSNYGRNAAGGEYSCNGRCGAGCSGFALGNFYTQDCFSHDVCSYFENASGGASDKNCGAAFNAASDDTLGGSACRKSNPSNAVAAPSDKPACV</sequence>
<accession>A0A136IVU3</accession>
<evidence type="ECO:0000313" key="4">
    <source>
        <dbReference type="Proteomes" id="UP000070501"/>
    </source>
</evidence>
<gene>
    <name evidence="3" type="ORF">Micbo1qcDRAFT_177508</name>
</gene>
<feature type="signal peptide" evidence="1">
    <location>
        <begin position="1"/>
        <end position="19"/>
    </location>
</feature>
<feature type="chain" id="PRO_5007293194" description="DUF8213 domain-containing protein" evidence="1">
    <location>
        <begin position="20"/>
        <end position="156"/>
    </location>
</feature>
<keyword evidence="1" id="KW-0732">Signal</keyword>
<dbReference type="InterPro" id="IPR058526">
    <property type="entry name" value="DUF8213"/>
</dbReference>
<name>A0A136IVU3_9PEZI</name>
<protein>
    <recommendedName>
        <fullName evidence="2">DUF8213 domain-containing protein</fullName>
    </recommendedName>
</protein>
<dbReference type="OrthoDB" id="3660917at2759"/>
<dbReference type="EMBL" id="KQ964256">
    <property type="protein sequence ID" value="KXJ89021.1"/>
    <property type="molecule type" value="Genomic_DNA"/>
</dbReference>